<dbReference type="EMBL" id="BTRK01000005">
    <property type="protein sequence ID" value="GMR54328.1"/>
    <property type="molecule type" value="Genomic_DNA"/>
</dbReference>
<organism evidence="2 3">
    <name type="scientific">Pristionchus mayeri</name>
    <dbReference type="NCBI Taxonomy" id="1317129"/>
    <lineage>
        <taxon>Eukaryota</taxon>
        <taxon>Metazoa</taxon>
        <taxon>Ecdysozoa</taxon>
        <taxon>Nematoda</taxon>
        <taxon>Chromadorea</taxon>
        <taxon>Rhabditida</taxon>
        <taxon>Rhabditina</taxon>
        <taxon>Diplogasteromorpha</taxon>
        <taxon>Diplogasteroidea</taxon>
        <taxon>Neodiplogasteridae</taxon>
        <taxon>Pristionchus</taxon>
    </lineage>
</organism>
<reference evidence="3" key="1">
    <citation type="submission" date="2022-10" db="EMBL/GenBank/DDBJ databases">
        <title>Genome assembly of Pristionchus species.</title>
        <authorList>
            <person name="Yoshida K."/>
            <person name="Sommer R.J."/>
        </authorList>
    </citation>
    <scope>NUCLEOTIDE SEQUENCE [LARGE SCALE GENOMIC DNA]</scope>
    <source>
        <strain evidence="3">RS5460</strain>
    </source>
</reference>
<dbReference type="Gene3D" id="3.40.50.2300">
    <property type="match status" value="1"/>
</dbReference>
<evidence type="ECO:0000313" key="2">
    <source>
        <dbReference type="EMBL" id="GMR54328.1"/>
    </source>
</evidence>
<dbReference type="SMART" id="SM00950">
    <property type="entry name" value="Piwi"/>
    <property type="match status" value="1"/>
</dbReference>
<accession>A0AAN5I6L7</accession>
<feature type="domain" description="Piwi" evidence="1">
    <location>
        <begin position="215"/>
        <end position="371"/>
    </location>
</feature>
<proteinExistence type="predicted"/>
<name>A0AAN5I6L7_9BILA</name>
<dbReference type="Pfam" id="PF02171">
    <property type="entry name" value="Piwi"/>
    <property type="match status" value="1"/>
</dbReference>
<dbReference type="SUPFAM" id="SSF53098">
    <property type="entry name" value="Ribonuclease H-like"/>
    <property type="match status" value="1"/>
</dbReference>
<sequence length="405" mass="46343">QTTFNTSNFGFETPANISTLFIKDDFADALYNEATKKGMKIDKIKLETVEPKNLFAQMGQISEQRKTGDPKLRNIVFMYIEPSKSNTHDELKLFERFYCMTTQHLKLENAMELFSNRPTMENVLLKLNVKGGGHNYKVKPEIFGEKLWMDRQTMIMGYDVWHPTGQSRADKMADRLPDPSVVGFSFNGGVQSESFIGDYHFQEATKERRSRGFLPPLIIVVRDGISDGQHSHGMDELEVLRKGANEYAQPPDSTYKPKFIFTIATKRHHKRAYMDGGRGPMNMPAMSVVDDTITSPILFEFFMQSHTPIKGMAKATRYIVLKDDVGTNQDAMQSLMGALCFEHQVSNNAISIPEPVYQSDEWAKRGASNMRKYKELFGEQGQFKKDATYEKLTRILSYWNSPLER</sequence>
<dbReference type="AlphaFoldDB" id="A0AAN5I6L7"/>
<keyword evidence="3" id="KW-1185">Reference proteome</keyword>
<evidence type="ECO:0000313" key="3">
    <source>
        <dbReference type="Proteomes" id="UP001328107"/>
    </source>
</evidence>
<dbReference type="InterPro" id="IPR012337">
    <property type="entry name" value="RNaseH-like_sf"/>
</dbReference>
<feature type="non-terminal residue" evidence="2">
    <location>
        <position position="405"/>
    </location>
</feature>
<dbReference type="PROSITE" id="PS50822">
    <property type="entry name" value="PIWI"/>
    <property type="match status" value="1"/>
</dbReference>
<gene>
    <name evidence="2" type="ORF">PMAYCL1PPCAC_24523</name>
</gene>
<dbReference type="Proteomes" id="UP001328107">
    <property type="component" value="Unassembled WGS sequence"/>
</dbReference>
<comment type="caution">
    <text evidence="2">The sequence shown here is derived from an EMBL/GenBank/DDBJ whole genome shotgun (WGS) entry which is preliminary data.</text>
</comment>
<dbReference type="PANTHER" id="PTHR22891">
    <property type="entry name" value="EUKARYOTIC TRANSLATION INITIATION FACTOR 2C"/>
    <property type="match status" value="1"/>
</dbReference>
<dbReference type="Gene3D" id="3.30.420.10">
    <property type="entry name" value="Ribonuclease H-like superfamily/Ribonuclease H"/>
    <property type="match status" value="1"/>
</dbReference>
<dbReference type="InterPro" id="IPR003165">
    <property type="entry name" value="Piwi"/>
</dbReference>
<evidence type="ECO:0000259" key="1">
    <source>
        <dbReference type="PROSITE" id="PS50822"/>
    </source>
</evidence>
<feature type="non-terminal residue" evidence="2">
    <location>
        <position position="1"/>
    </location>
</feature>
<protein>
    <recommendedName>
        <fullName evidence="1">Piwi domain-containing protein</fullName>
    </recommendedName>
</protein>
<dbReference type="InterPro" id="IPR036397">
    <property type="entry name" value="RNaseH_sf"/>
</dbReference>
<dbReference type="GO" id="GO:0003676">
    <property type="term" value="F:nucleic acid binding"/>
    <property type="evidence" value="ECO:0007669"/>
    <property type="project" value="InterPro"/>
</dbReference>